<keyword evidence="10" id="KW-0443">Lipid metabolism</keyword>
<evidence type="ECO:0000256" key="8">
    <source>
        <dbReference type="ARBA" id="ARBA00023002"/>
    </source>
</evidence>
<dbReference type="AlphaFoldDB" id="A0A5B8NKH3"/>
<reference evidence="15" key="1">
    <citation type="submission" date="2019-08" db="EMBL/GenBank/DDBJ databases">
        <title>Carotenoids and Carotenoid Binding Proteins in the Halophilic Cyanobacterium Euhalothece sp. ZM00.</title>
        <authorList>
            <person name="Cho S.M."/>
            <person name="Song J.Y."/>
            <person name="Park Y.-I."/>
        </authorList>
    </citation>
    <scope>NUCLEOTIDE SEQUENCE [LARGE SCALE GENOMIC DNA]</scope>
    <source>
        <strain evidence="15">Z-M001</strain>
    </source>
</reference>
<keyword evidence="12" id="KW-0275">Fatty acid biosynthesis</keyword>
<keyword evidence="5 13" id="KW-0812">Transmembrane</keyword>
<evidence type="ECO:0000256" key="2">
    <source>
        <dbReference type="ARBA" id="ARBA00004141"/>
    </source>
</evidence>
<dbReference type="InterPro" id="IPR005804">
    <property type="entry name" value="FA_desaturase_dom"/>
</dbReference>
<feature type="transmembrane region" description="Helical" evidence="13">
    <location>
        <begin position="38"/>
        <end position="59"/>
    </location>
</feature>
<keyword evidence="4" id="KW-0444">Lipid biosynthesis</keyword>
<keyword evidence="16" id="KW-1185">Reference proteome</keyword>
<dbReference type="KEGG" id="enn:FRE64_05625"/>
<evidence type="ECO:0000256" key="3">
    <source>
        <dbReference type="ARBA" id="ARBA00008749"/>
    </source>
</evidence>
<comment type="cofactor">
    <cofactor evidence="1">
        <name>Fe(2+)</name>
        <dbReference type="ChEBI" id="CHEBI:29033"/>
    </cofactor>
</comment>
<evidence type="ECO:0000256" key="12">
    <source>
        <dbReference type="ARBA" id="ARBA00023160"/>
    </source>
</evidence>
<sequence length="295" mass="33160">MNQFPLLVILSYLIGPTFIIISHLGSLLLLLTGLSWGAMIWIILLYWLRMLSITSIYHRLLTHKSYQAPKIILWIGCIIAASAGQMGPNWWKAHHLVHHKYVEQDDDPHSPLTPVQGIKGFLWSQGGWLLSARFFPEKLPVDAENDPVLKLIDRLHFLPLVALGGISYSIGGLEYLAAFFVSTTLLFHGVQTVNSFSHLFGKQPFITTDYSQNNTLVAFLTLGEGWHNCHHAFPASSRHGITIEGDKVVYLPDVTFRFIKLLEALKLASKLKIPNERTLLARGNTNLETSNQNIS</sequence>
<evidence type="ECO:0000313" key="16">
    <source>
        <dbReference type="Proteomes" id="UP000318453"/>
    </source>
</evidence>
<keyword evidence="9" id="KW-0408">Iron</keyword>
<dbReference type="EMBL" id="CP042326">
    <property type="protein sequence ID" value="QDZ39448.1"/>
    <property type="molecule type" value="Genomic_DNA"/>
</dbReference>
<evidence type="ECO:0000256" key="6">
    <source>
        <dbReference type="ARBA" id="ARBA00022832"/>
    </source>
</evidence>
<dbReference type="CDD" id="cd03505">
    <property type="entry name" value="Delta9-FADS-like"/>
    <property type="match status" value="1"/>
</dbReference>
<gene>
    <name evidence="15" type="ORF">FRE64_05625</name>
</gene>
<organism evidence="15 16">
    <name type="scientific">Euhalothece natronophila Z-M001</name>
    <dbReference type="NCBI Taxonomy" id="522448"/>
    <lineage>
        <taxon>Bacteria</taxon>
        <taxon>Bacillati</taxon>
        <taxon>Cyanobacteriota</taxon>
        <taxon>Cyanophyceae</taxon>
        <taxon>Oscillatoriophycideae</taxon>
        <taxon>Chroococcales</taxon>
        <taxon>Halothecacae</taxon>
        <taxon>Halothece cluster</taxon>
        <taxon>Euhalothece</taxon>
    </lineage>
</organism>
<evidence type="ECO:0000256" key="11">
    <source>
        <dbReference type="ARBA" id="ARBA00023136"/>
    </source>
</evidence>
<dbReference type="PRINTS" id="PR00075">
    <property type="entry name" value="FACDDSATRASE"/>
</dbReference>
<keyword evidence="7 13" id="KW-1133">Transmembrane helix</keyword>
<dbReference type="GO" id="GO:0016717">
    <property type="term" value="F:oxidoreductase activity, acting on paired donors, with oxidation of a pair of donors resulting in the reduction of molecular oxygen to two molecules of water"/>
    <property type="evidence" value="ECO:0007669"/>
    <property type="project" value="InterPro"/>
</dbReference>
<evidence type="ECO:0000256" key="9">
    <source>
        <dbReference type="ARBA" id="ARBA00023004"/>
    </source>
</evidence>
<keyword evidence="11 13" id="KW-0472">Membrane</keyword>
<evidence type="ECO:0000313" key="15">
    <source>
        <dbReference type="EMBL" id="QDZ39448.1"/>
    </source>
</evidence>
<evidence type="ECO:0000256" key="4">
    <source>
        <dbReference type="ARBA" id="ARBA00022516"/>
    </source>
</evidence>
<dbReference type="OrthoDB" id="19906at2"/>
<comment type="similarity">
    <text evidence="3">Belongs to the fatty acid desaturase type 2 family.</text>
</comment>
<dbReference type="PANTHER" id="PTHR11351">
    <property type="entry name" value="ACYL-COA DESATURASE"/>
    <property type="match status" value="1"/>
</dbReference>
<feature type="transmembrane region" description="Helical" evidence="13">
    <location>
        <begin position="7"/>
        <end position="32"/>
    </location>
</feature>
<evidence type="ECO:0000256" key="7">
    <source>
        <dbReference type="ARBA" id="ARBA00022989"/>
    </source>
</evidence>
<protein>
    <submittedName>
        <fullName evidence="15">Acyl-CoA desaturase</fullName>
    </submittedName>
</protein>
<evidence type="ECO:0000256" key="1">
    <source>
        <dbReference type="ARBA" id="ARBA00001954"/>
    </source>
</evidence>
<keyword evidence="8" id="KW-0560">Oxidoreductase</keyword>
<dbReference type="GO" id="GO:0006633">
    <property type="term" value="P:fatty acid biosynthetic process"/>
    <property type="evidence" value="ECO:0007669"/>
    <property type="project" value="UniProtKB-KW"/>
</dbReference>
<dbReference type="Proteomes" id="UP000318453">
    <property type="component" value="Chromosome"/>
</dbReference>
<dbReference type="Pfam" id="PF00487">
    <property type="entry name" value="FA_desaturase"/>
    <property type="match status" value="1"/>
</dbReference>
<dbReference type="PANTHER" id="PTHR11351:SF31">
    <property type="entry name" value="DESATURASE 1, ISOFORM A-RELATED"/>
    <property type="match status" value="1"/>
</dbReference>
<proteinExistence type="inferred from homology"/>
<evidence type="ECO:0000256" key="5">
    <source>
        <dbReference type="ARBA" id="ARBA00022692"/>
    </source>
</evidence>
<name>A0A5B8NKH3_9CHRO</name>
<evidence type="ECO:0000259" key="14">
    <source>
        <dbReference type="Pfam" id="PF00487"/>
    </source>
</evidence>
<keyword evidence="6" id="KW-0276">Fatty acid metabolism</keyword>
<feature type="domain" description="Fatty acid desaturase" evidence="14">
    <location>
        <begin position="36"/>
        <end position="235"/>
    </location>
</feature>
<comment type="subcellular location">
    <subcellularLocation>
        <location evidence="2">Membrane</location>
        <topology evidence="2">Multi-pass membrane protein</topology>
    </subcellularLocation>
</comment>
<feature type="transmembrane region" description="Helical" evidence="13">
    <location>
        <begin position="157"/>
        <end position="181"/>
    </location>
</feature>
<dbReference type="GO" id="GO:0016020">
    <property type="term" value="C:membrane"/>
    <property type="evidence" value="ECO:0007669"/>
    <property type="project" value="UniProtKB-SubCell"/>
</dbReference>
<accession>A0A5B8NKH3</accession>
<evidence type="ECO:0000256" key="13">
    <source>
        <dbReference type="SAM" id="Phobius"/>
    </source>
</evidence>
<dbReference type="InterPro" id="IPR015876">
    <property type="entry name" value="Acyl-CoA_DS"/>
</dbReference>
<evidence type="ECO:0000256" key="10">
    <source>
        <dbReference type="ARBA" id="ARBA00023098"/>
    </source>
</evidence>